<evidence type="ECO:0000259" key="9">
    <source>
        <dbReference type="SMART" id="SM00382"/>
    </source>
</evidence>
<dbReference type="SUPFAM" id="SSF52540">
    <property type="entry name" value="P-loop containing nucleoside triphosphate hydrolases"/>
    <property type="match status" value="1"/>
</dbReference>
<dbReference type="EMBL" id="JBJQOH010000002">
    <property type="protein sequence ID" value="KAL3695792.1"/>
    <property type="molecule type" value="Genomic_DNA"/>
</dbReference>
<dbReference type="InterPro" id="IPR011989">
    <property type="entry name" value="ARM-like"/>
</dbReference>
<dbReference type="Gene3D" id="1.25.10.10">
    <property type="entry name" value="Leucine-rich Repeat Variant"/>
    <property type="match status" value="2"/>
</dbReference>
<dbReference type="PANTHER" id="PTHR47249:SF1">
    <property type="entry name" value="VACUOLAR PROTEIN 8"/>
    <property type="match status" value="1"/>
</dbReference>
<name>A0ABD3HWB2_9MARC</name>
<accession>A0ABD3HWB2</accession>
<dbReference type="InterPro" id="IPR016024">
    <property type="entry name" value="ARM-type_fold"/>
</dbReference>
<dbReference type="Proteomes" id="UP001633002">
    <property type="component" value="Unassembled WGS sequence"/>
</dbReference>
<feature type="domain" description="AAA+ ATPase" evidence="9">
    <location>
        <begin position="37"/>
        <end position="198"/>
    </location>
</feature>
<evidence type="ECO:0000313" key="11">
    <source>
        <dbReference type="Proteomes" id="UP001633002"/>
    </source>
</evidence>
<evidence type="ECO:0000256" key="3">
    <source>
        <dbReference type="ARBA" id="ARBA00022554"/>
    </source>
</evidence>
<proteinExistence type="inferred from homology"/>
<evidence type="ECO:0000256" key="4">
    <source>
        <dbReference type="ARBA" id="ARBA00022737"/>
    </source>
</evidence>
<dbReference type="Gene3D" id="3.40.50.300">
    <property type="entry name" value="P-loop containing nucleotide triphosphate hydrolases"/>
    <property type="match status" value="1"/>
</dbReference>
<dbReference type="SUPFAM" id="SSF48371">
    <property type="entry name" value="ARM repeat"/>
    <property type="match status" value="1"/>
</dbReference>
<comment type="subcellular location">
    <subcellularLocation>
        <location evidence="1">Vacuole membrane</location>
        <topology evidence="1">Lipid-anchor</topology>
    </subcellularLocation>
</comment>
<evidence type="ECO:0000256" key="1">
    <source>
        <dbReference type="ARBA" id="ARBA00004592"/>
    </source>
</evidence>
<evidence type="ECO:0000256" key="2">
    <source>
        <dbReference type="ARBA" id="ARBA00005462"/>
    </source>
</evidence>
<comment type="similarity">
    <text evidence="2">Belongs to the beta-catenin family.</text>
</comment>
<dbReference type="InterPro" id="IPR027417">
    <property type="entry name" value="P-loop_NTPase"/>
</dbReference>
<dbReference type="PANTHER" id="PTHR47249">
    <property type="entry name" value="VACUOLAR PROTEIN 8"/>
    <property type="match status" value="1"/>
</dbReference>
<protein>
    <recommendedName>
        <fullName evidence="7">Vacuolar protein 8</fullName>
    </recommendedName>
</protein>
<evidence type="ECO:0000256" key="6">
    <source>
        <dbReference type="ARBA" id="ARBA00023288"/>
    </source>
</evidence>
<dbReference type="InterPro" id="IPR000225">
    <property type="entry name" value="Armadillo"/>
</dbReference>
<evidence type="ECO:0000256" key="5">
    <source>
        <dbReference type="ARBA" id="ARBA00023136"/>
    </source>
</evidence>
<keyword evidence="6" id="KW-0449">Lipoprotein</keyword>
<gene>
    <name evidence="10" type="ORF">R1sor_009868</name>
</gene>
<feature type="repeat" description="ARM" evidence="8">
    <location>
        <begin position="695"/>
        <end position="738"/>
    </location>
</feature>
<dbReference type="PROSITE" id="PS50176">
    <property type="entry name" value="ARM_REPEAT"/>
    <property type="match status" value="2"/>
</dbReference>
<keyword evidence="11" id="KW-1185">Reference proteome</keyword>
<evidence type="ECO:0000256" key="7">
    <source>
        <dbReference type="ARBA" id="ARBA00026209"/>
    </source>
</evidence>
<organism evidence="10 11">
    <name type="scientific">Riccia sorocarpa</name>
    <dbReference type="NCBI Taxonomy" id="122646"/>
    <lineage>
        <taxon>Eukaryota</taxon>
        <taxon>Viridiplantae</taxon>
        <taxon>Streptophyta</taxon>
        <taxon>Embryophyta</taxon>
        <taxon>Marchantiophyta</taxon>
        <taxon>Marchantiopsida</taxon>
        <taxon>Marchantiidae</taxon>
        <taxon>Marchantiales</taxon>
        <taxon>Ricciaceae</taxon>
        <taxon>Riccia</taxon>
    </lineage>
</organism>
<feature type="repeat" description="ARM" evidence="8">
    <location>
        <begin position="781"/>
        <end position="810"/>
    </location>
</feature>
<sequence>MSQRSGTSIARRVRNSRYVHFEVVEAEVRRALENPLSHPFVLLHGDGGLGKTMVARSIAVYYSEKARAWYEGTGSEQPLVFEQVVFIECGPEADPGACLFLALRELGVEGQACHEEEYKSYGRGGDALIRAQLAGLLKEHSILIILDDVSDARILQTFLDLFGARVKGLVTTQDEGLWLDSSMIEMAINREVAAKVLASHGGFPGQVIPSVLKELADRLIEETEALPLAAAALANAISRKRASDIEGWINAERDIVKLIRYVEETTPDMNKVYPRTFWMCMKVCVGSLSEEAQKLLLLIALCEGPSVPEDVLRIICETSKLLGEAAFNKLRSDLEEKALISIETQALPWAEACSEFTQKKWSLHRLQKQFLRCELSEDVTFLLELLFGETGSPHSNSYQDSNLRSVLCALYFDKSLCKKAGISSENFTARARLAIEPLTWLIQNHLDAVSYFTAKKALIDYVFREQIDDNDVARLLQSPHSAAAISWTLENMFWITDKSMICDGVEGMITSLVHLLGGGSDSNSREKALRVLTNVAGKATASQRISLAKFPNLLKGLISILIRYQGEAENTSLHKQQYLATRVLNFLASEEENKSIIVEFPSALDALVRCILKDDRVACRELQEYASVTLAILAGANSSQTKRRIIEFPGVLDGLVKHLNRDESSCAQQSAAAALAYLSISAGERNNRRILLYPNALSGLVNLLFKDEKPVYQMWAAWALTNLSVEEKNRKEIMNFPGVLARFVALLFRDDTPDVQKWCTNALAMLALDEECNRKIAEFPNALSGLVNLLNKEKNLQVRTWAALALSNLSCDVQTMKQISKFPNAVRQILEVAVGAFHSATVVIYPSLPHLKQVSYTCVIPKILKEICS</sequence>
<dbReference type="InterPro" id="IPR003593">
    <property type="entry name" value="AAA+_ATPase"/>
</dbReference>
<dbReference type="AlphaFoldDB" id="A0ABD3HWB2"/>
<dbReference type="Pfam" id="PF00931">
    <property type="entry name" value="NB-ARC"/>
    <property type="match status" value="1"/>
</dbReference>
<evidence type="ECO:0000313" key="10">
    <source>
        <dbReference type="EMBL" id="KAL3695792.1"/>
    </source>
</evidence>
<dbReference type="InterPro" id="IPR045156">
    <property type="entry name" value="Vac8"/>
</dbReference>
<keyword evidence="3" id="KW-0926">Vacuole</keyword>
<keyword evidence="4" id="KW-0677">Repeat</keyword>
<comment type="caution">
    <text evidence="10">The sequence shown here is derived from an EMBL/GenBank/DDBJ whole genome shotgun (WGS) entry which is preliminary data.</text>
</comment>
<reference evidence="10 11" key="1">
    <citation type="submission" date="2024-09" db="EMBL/GenBank/DDBJ databases">
        <title>Chromosome-scale assembly of Riccia sorocarpa.</title>
        <authorList>
            <person name="Paukszto L."/>
        </authorList>
    </citation>
    <scope>NUCLEOTIDE SEQUENCE [LARGE SCALE GENOMIC DNA]</scope>
    <source>
        <strain evidence="10">LP-2024</strain>
        <tissue evidence="10">Aerial parts of the thallus</tissue>
    </source>
</reference>
<evidence type="ECO:0000256" key="8">
    <source>
        <dbReference type="PROSITE-ProRule" id="PRU00259"/>
    </source>
</evidence>
<dbReference type="SMART" id="SM00382">
    <property type="entry name" value="AAA"/>
    <property type="match status" value="1"/>
</dbReference>
<dbReference type="InterPro" id="IPR002182">
    <property type="entry name" value="NB-ARC"/>
</dbReference>
<keyword evidence="5" id="KW-0472">Membrane</keyword>
<dbReference type="GO" id="GO:0005774">
    <property type="term" value="C:vacuolar membrane"/>
    <property type="evidence" value="ECO:0007669"/>
    <property type="project" value="UniProtKB-SubCell"/>
</dbReference>
<dbReference type="SMART" id="SM00185">
    <property type="entry name" value="ARM"/>
    <property type="match status" value="6"/>
</dbReference>